<organism evidence="2">
    <name type="scientific">Attheya septentrionalis</name>
    <dbReference type="NCBI Taxonomy" id="420275"/>
    <lineage>
        <taxon>Eukaryota</taxon>
        <taxon>Sar</taxon>
        <taxon>Stramenopiles</taxon>
        <taxon>Ochrophyta</taxon>
        <taxon>Bacillariophyta</taxon>
        <taxon>Coscinodiscophyceae</taxon>
        <taxon>Chaetocerotophycidae</taxon>
        <taxon>Chaetocerotales</taxon>
        <taxon>Attheyaceae</taxon>
        <taxon>Attheya</taxon>
    </lineage>
</organism>
<sequence length="118" mass="13263">MRGYQDGARIPIWTKPTYPKHKPKKKRKKLTVTRGAKSTKIVRPRFDRHSIQTVETSVNCCRQALLILSNGSDTLIVEEFHQDPINGGTHTSSAVEWVSTKAFQVPNVPDEEDAVCCS</sequence>
<name>A0A7S2U7J7_9STRA</name>
<dbReference type="AlphaFoldDB" id="A0A7S2U7J7"/>
<gene>
    <name evidence="2" type="ORF">ASEP1449_LOCUS2873</name>
</gene>
<protein>
    <submittedName>
        <fullName evidence="2">Uncharacterized protein</fullName>
    </submittedName>
</protein>
<evidence type="ECO:0000256" key="1">
    <source>
        <dbReference type="SAM" id="MobiDB-lite"/>
    </source>
</evidence>
<evidence type="ECO:0000313" key="2">
    <source>
        <dbReference type="EMBL" id="CAD9811049.1"/>
    </source>
</evidence>
<feature type="compositionally biased region" description="Basic residues" evidence="1">
    <location>
        <begin position="18"/>
        <end position="31"/>
    </location>
</feature>
<reference evidence="2" key="1">
    <citation type="submission" date="2021-01" db="EMBL/GenBank/DDBJ databases">
        <authorList>
            <person name="Corre E."/>
            <person name="Pelletier E."/>
            <person name="Niang G."/>
            <person name="Scheremetjew M."/>
            <person name="Finn R."/>
            <person name="Kale V."/>
            <person name="Holt S."/>
            <person name="Cochrane G."/>
            <person name="Meng A."/>
            <person name="Brown T."/>
            <person name="Cohen L."/>
        </authorList>
    </citation>
    <scope>NUCLEOTIDE SEQUENCE</scope>
    <source>
        <strain evidence="2">CCMP2084</strain>
    </source>
</reference>
<dbReference type="EMBL" id="HBHQ01004324">
    <property type="protein sequence ID" value="CAD9811049.1"/>
    <property type="molecule type" value="Transcribed_RNA"/>
</dbReference>
<accession>A0A7S2U7J7</accession>
<feature type="region of interest" description="Disordered" evidence="1">
    <location>
        <begin position="12"/>
        <end position="39"/>
    </location>
</feature>
<proteinExistence type="predicted"/>